<evidence type="ECO:0000256" key="8">
    <source>
        <dbReference type="ARBA" id="ARBA00023242"/>
    </source>
</evidence>
<feature type="binding site" evidence="9">
    <location>
        <position position="873"/>
    </location>
    <ligand>
        <name>Fe cation</name>
        <dbReference type="ChEBI" id="CHEBI:24875"/>
        <note>catalytic</note>
    </ligand>
</feature>
<dbReference type="GeneID" id="27420544"/>
<feature type="binding site" evidence="9">
    <location>
        <position position="996"/>
    </location>
    <ligand>
        <name>Fe cation</name>
        <dbReference type="ChEBI" id="CHEBI:24875"/>
        <note>catalytic</note>
    </ligand>
</feature>
<dbReference type="Pfam" id="PF14773">
    <property type="entry name" value="VIGSSK"/>
    <property type="match status" value="1"/>
</dbReference>
<dbReference type="HOGENOM" id="CLU_258627_0_0_1"/>
<dbReference type="PROSITE" id="PS51192">
    <property type="entry name" value="HELICASE_ATP_BIND_1"/>
    <property type="match status" value="1"/>
</dbReference>
<dbReference type="InterPro" id="IPR000330">
    <property type="entry name" value="SNF2_N"/>
</dbReference>
<comment type="similarity">
    <text evidence="2">Belongs to the carotenoid oxygenase family.</text>
</comment>
<evidence type="ECO:0000256" key="4">
    <source>
        <dbReference type="ARBA" id="ARBA00022741"/>
    </source>
</evidence>
<proteinExistence type="inferred from homology"/>
<feature type="compositionally biased region" description="Basic and acidic residues" evidence="10">
    <location>
        <begin position="581"/>
        <end position="590"/>
    </location>
</feature>
<feature type="region of interest" description="Disordered" evidence="10">
    <location>
        <begin position="575"/>
        <end position="607"/>
    </location>
</feature>
<dbReference type="InterPro" id="IPR001650">
    <property type="entry name" value="Helicase_C-like"/>
</dbReference>
<reference evidence="14" key="1">
    <citation type="journal article" date="2013" name="Genome Announc.">
        <title>Draft genome sequence of Pseudozyma brasiliensis sp. nov. strain GHG001, a high producer of endo-1,4-xylanase isolated from an insect pest of sugarcane.</title>
        <authorList>
            <person name="Oliveira J.V.D.C."/>
            <person name="dos Santos R.A.C."/>
            <person name="Borges T.A."/>
            <person name="Riano-Pachon D.M."/>
            <person name="Goldman G.H."/>
        </authorList>
    </citation>
    <scope>NUCLEOTIDE SEQUENCE [LARGE SCALE GENOMIC DNA]</scope>
    <source>
        <strain evidence="14">GHG001</strain>
    </source>
</reference>
<organism evidence="13 14">
    <name type="scientific">Kalmanozyma brasiliensis (strain GHG001)</name>
    <name type="common">Yeast</name>
    <name type="synonym">Pseudozyma brasiliensis</name>
    <dbReference type="NCBI Taxonomy" id="1365824"/>
    <lineage>
        <taxon>Eukaryota</taxon>
        <taxon>Fungi</taxon>
        <taxon>Dikarya</taxon>
        <taxon>Basidiomycota</taxon>
        <taxon>Ustilaginomycotina</taxon>
        <taxon>Ustilaginomycetes</taxon>
        <taxon>Ustilaginales</taxon>
        <taxon>Ustilaginaceae</taxon>
        <taxon>Kalmanozyma</taxon>
    </lineage>
</organism>
<name>V5GKC8_KALBG</name>
<dbReference type="GO" id="GO:0005524">
    <property type="term" value="F:ATP binding"/>
    <property type="evidence" value="ECO:0007669"/>
    <property type="project" value="InterPro"/>
</dbReference>
<gene>
    <name evidence="13" type="ORF">PSEUBRA_SCAF3g03929</name>
</gene>
<dbReference type="Proteomes" id="UP000019377">
    <property type="component" value="Unassembled WGS sequence"/>
</dbReference>
<dbReference type="eggNOG" id="KOG1285">
    <property type="taxonomic scope" value="Eukaryota"/>
</dbReference>
<dbReference type="InterPro" id="IPR049730">
    <property type="entry name" value="SNF2/RAD54-like_C"/>
</dbReference>
<evidence type="ECO:0000256" key="5">
    <source>
        <dbReference type="ARBA" id="ARBA00022801"/>
    </source>
</evidence>
<dbReference type="InterPro" id="IPR004294">
    <property type="entry name" value="Carotenoid_Oase"/>
</dbReference>
<dbReference type="PANTHER" id="PTHR45629">
    <property type="entry name" value="SNF2/RAD54 FAMILY MEMBER"/>
    <property type="match status" value="1"/>
</dbReference>
<evidence type="ECO:0000256" key="3">
    <source>
        <dbReference type="ARBA" id="ARBA00022723"/>
    </source>
</evidence>
<keyword evidence="4" id="KW-0547">Nucleotide-binding</keyword>
<dbReference type="InterPro" id="IPR050496">
    <property type="entry name" value="SNF2_RAD54_helicase_repair"/>
</dbReference>
<evidence type="ECO:0000259" key="11">
    <source>
        <dbReference type="PROSITE" id="PS51192"/>
    </source>
</evidence>
<dbReference type="eggNOG" id="KOG0387">
    <property type="taxonomic scope" value="Eukaryota"/>
</dbReference>
<feature type="binding site" evidence="9">
    <location>
        <position position="1253"/>
    </location>
    <ligand>
        <name>Fe cation</name>
        <dbReference type="ChEBI" id="CHEBI:24875"/>
        <note>catalytic</note>
    </ligand>
</feature>
<dbReference type="InterPro" id="IPR027417">
    <property type="entry name" value="P-loop_NTPase"/>
</dbReference>
<dbReference type="InterPro" id="IPR029256">
    <property type="entry name" value="Heliccase-ass-bd"/>
</dbReference>
<keyword evidence="7 9" id="KW-0408">Iron</keyword>
<dbReference type="GO" id="GO:0005634">
    <property type="term" value="C:nucleus"/>
    <property type="evidence" value="ECO:0007669"/>
    <property type="project" value="UniProtKB-SubCell"/>
</dbReference>
<dbReference type="Pfam" id="PF03055">
    <property type="entry name" value="RPE65"/>
    <property type="match status" value="1"/>
</dbReference>
<dbReference type="GO" id="GO:0046872">
    <property type="term" value="F:metal ion binding"/>
    <property type="evidence" value="ECO:0007669"/>
    <property type="project" value="UniProtKB-KW"/>
</dbReference>
<feature type="compositionally biased region" description="Polar residues" evidence="10">
    <location>
        <begin position="591"/>
        <end position="604"/>
    </location>
</feature>
<keyword evidence="6" id="KW-0067">ATP-binding</keyword>
<feature type="binding site" evidence="9">
    <location>
        <position position="932"/>
    </location>
    <ligand>
        <name>Fe cation</name>
        <dbReference type="ChEBI" id="CHEBI:24875"/>
        <note>catalytic</note>
    </ligand>
</feature>
<accession>V5GKC8</accession>
<evidence type="ECO:0000256" key="10">
    <source>
        <dbReference type="SAM" id="MobiDB-lite"/>
    </source>
</evidence>
<dbReference type="Gene3D" id="3.40.50.300">
    <property type="entry name" value="P-loop containing nucleotide triphosphate hydrolases"/>
    <property type="match status" value="1"/>
</dbReference>
<dbReference type="FunFam" id="3.40.50.10810:FF:000019">
    <property type="entry name" value="DNA excision repair protein ERCC-6-like 2 isoform X1"/>
    <property type="match status" value="1"/>
</dbReference>
<protein>
    <submittedName>
        <fullName evidence="13">Uncharacterized protein</fullName>
    </submittedName>
</protein>
<evidence type="ECO:0000259" key="12">
    <source>
        <dbReference type="PROSITE" id="PS51194"/>
    </source>
</evidence>
<keyword evidence="3 9" id="KW-0479">Metal-binding</keyword>
<dbReference type="GO" id="GO:0016787">
    <property type="term" value="F:hydrolase activity"/>
    <property type="evidence" value="ECO:0007669"/>
    <property type="project" value="UniProtKB-KW"/>
</dbReference>
<evidence type="ECO:0000313" key="14">
    <source>
        <dbReference type="Proteomes" id="UP000019377"/>
    </source>
</evidence>
<comment type="subcellular location">
    <subcellularLocation>
        <location evidence="1">Nucleus</location>
    </subcellularLocation>
</comment>
<evidence type="ECO:0000256" key="2">
    <source>
        <dbReference type="ARBA" id="ARBA00006787"/>
    </source>
</evidence>
<dbReference type="Gene3D" id="3.40.50.10810">
    <property type="entry name" value="Tandem AAA-ATPase domain"/>
    <property type="match status" value="1"/>
</dbReference>
<dbReference type="Pfam" id="PF00176">
    <property type="entry name" value="SNF2-rel_dom"/>
    <property type="match status" value="1"/>
</dbReference>
<dbReference type="SMART" id="SM00490">
    <property type="entry name" value="HELICc"/>
    <property type="match status" value="1"/>
</dbReference>
<dbReference type="EMBL" id="KI545873">
    <property type="protein sequence ID" value="EST06422.1"/>
    <property type="molecule type" value="Genomic_DNA"/>
</dbReference>
<evidence type="ECO:0000256" key="7">
    <source>
        <dbReference type="ARBA" id="ARBA00023004"/>
    </source>
</evidence>
<evidence type="ECO:0000256" key="1">
    <source>
        <dbReference type="ARBA" id="ARBA00004123"/>
    </source>
</evidence>
<feature type="domain" description="Helicase ATP-binding" evidence="11">
    <location>
        <begin position="1"/>
        <end position="157"/>
    </location>
</feature>
<sequence>MGKTGREEDADRRIEAVRSDRQGSGYHRANGIWPTCLIICPSSVIDNWRLELDTWGYFEHAAFSGSRAKDALESFRRGRLDILITSHETASLSIEQLRDLDLSCVLIDEAHKLKNPMSQMTKAMQTFKCKARFALTGTAIQNTYRELYTLADWTNPGLLGTVKEWITEIEEPLKHGQRRGADPERIADARTRAEKLVKNVLPIFFLRRTKALIADQLPSKFDKIVFCPLTPTQLDVYKRILSEEEVDLMKRHADPCDCGRLDPDTGLAYRRQNCCFKRDSKGESWSKNMLKYIYLLQKCSNHVALVFPDPEDASSKEPDRVERYERQLSYVQLMFPDNWQGKRCNAANGMNPEFCGKWKVLAGLLEQWHADGDKVLLFSTNLRLLQFVEFFLAREGHSFLRLDGTTPQPRRQQLVNQFNQDSSIFVFLISTTAGGTGLNLTAANRVVVFDPHWNPSHDLQAMDRAYRFGQSRDVYVYRLIGAGSLEEVIYGRQLYKQQQMEIGYNATKERRYFEGVAGDQGSLGELFGCKNLFTLHESSLAMKSIIDECNISEVTFALEEYLKAGSLEDQASVEAALTQRAESEQTDKTNDVTNVDPNLQTPSATGADPIRSILEGIGVAYSHDHAALVGDSAAEAALTSKKEYVHPYLSGNFAPVTTEIPLTDCLFEGTIPKEFAGSQYVRNGGNPLANSELDRDAHWFDADGMLAGVLFRRTPEGDIQPCFLNRFILTDLLLSTPEHSRLPFVPSIATLVNPHTSIFWLMCEIIRTFILSMLTWLPGLGLGSDQKLKRISVANTSVFWHDGKAMAGCESGPPMRVMLPGLETAGWYTGEDDDEDQAFDEKSGKAITSKSDKKGFGGGPPIISMLREFTTAHPKVDPKTQELLLYHMCFEPPYLRISVIPPSRSQQSLQGTDARTIKGKAVRGLKQPKMMHDFGATSTHTVIIDVPLSLDMMNLVRGKPILHYDPTQACRFGVLPRYAPEEVRWFESPEACCVYHTANSWNDEGKLGAEEAGTTGINMLGCRLNSATLVYSAGNLLPPSHVLPPPNCPEKCQLYYWRFDLERSDTNMVSHEFALSDVPFEFPTINEEYSMQQARYVYGTSMRDGTFDAGLGKAAKIDALVKIDAASLIRKGKAMWGQGRLRAGDSVDTRTVEEVLSAQRDGTATPDDAIKIFEMPRGWYAQETTFVPRRTGSCEEDDGWLVCYVFDEATGLHPSTGDVLPGATSELWIIDAKNMRDVVCRVKLPQRVPYGLHGTLFTEEQIAAQKPIDPKHVRSWAQSVDRADPFSESLVGSTVYSASGKAGSKFKDGKETYAAFLRDPVRIGAWWIKRNIELLIA</sequence>
<dbReference type="PANTHER" id="PTHR45629:SF7">
    <property type="entry name" value="DNA EXCISION REPAIR PROTEIN ERCC-6-RELATED"/>
    <property type="match status" value="1"/>
</dbReference>
<keyword evidence="14" id="KW-1185">Reference proteome</keyword>
<keyword evidence="5" id="KW-0378">Hydrolase</keyword>
<comment type="cofactor">
    <cofactor evidence="9">
        <name>Fe(2+)</name>
        <dbReference type="ChEBI" id="CHEBI:29033"/>
    </cofactor>
    <text evidence="9">Binds 1 Fe(2+) ion per subunit.</text>
</comment>
<feature type="domain" description="Helicase C-terminal" evidence="12">
    <location>
        <begin position="364"/>
        <end position="514"/>
    </location>
</feature>
<evidence type="ECO:0000313" key="13">
    <source>
        <dbReference type="EMBL" id="EST06422.1"/>
    </source>
</evidence>
<dbReference type="Pfam" id="PF00271">
    <property type="entry name" value="Helicase_C"/>
    <property type="match status" value="1"/>
</dbReference>
<evidence type="ECO:0000256" key="9">
    <source>
        <dbReference type="PIRSR" id="PIRSR604294-1"/>
    </source>
</evidence>
<dbReference type="SUPFAM" id="SSF52540">
    <property type="entry name" value="P-loop containing nucleoside triphosphate hydrolases"/>
    <property type="match status" value="2"/>
</dbReference>
<dbReference type="InterPro" id="IPR038718">
    <property type="entry name" value="SNF2-like_sf"/>
</dbReference>
<dbReference type="PROSITE" id="PS51194">
    <property type="entry name" value="HELICASE_CTER"/>
    <property type="match status" value="1"/>
</dbReference>
<dbReference type="GO" id="GO:0016702">
    <property type="term" value="F:oxidoreductase activity, acting on single donors with incorporation of molecular oxygen, incorporation of two atoms of oxygen"/>
    <property type="evidence" value="ECO:0007669"/>
    <property type="project" value="InterPro"/>
</dbReference>
<dbReference type="SMART" id="SM00487">
    <property type="entry name" value="DEXDc"/>
    <property type="match status" value="1"/>
</dbReference>
<dbReference type="CDD" id="cd18793">
    <property type="entry name" value="SF2_C_SNF"/>
    <property type="match status" value="1"/>
</dbReference>
<evidence type="ECO:0000256" key="6">
    <source>
        <dbReference type="ARBA" id="ARBA00022840"/>
    </source>
</evidence>
<dbReference type="InterPro" id="IPR014001">
    <property type="entry name" value="Helicase_ATP-bd"/>
</dbReference>
<dbReference type="STRING" id="1365824.V5GKC8"/>
<keyword evidence="8" id="KW-0539">Nucleus</keyword>
<dbReference type="OrthoDB" id="1069523at2759"/>